<dbReference type="InterPro" id="IPR015943">
    <property type="entry name" value="WD40/YVTN_repeat-like_dom_sf"/>
</dbReference>
<dbReference type="EMBL" id="JAQNDK010000005">
    <property type="protein sequence ID" value="MDC0683825.1"/>
    <property type="molecule type" value="Genomic_DNA"/>
</dbReference>
<dbReference type="CDD" id="cd15482">
    <property type="entry name" value="Sialidase_non-viral"/>
    <property type="match status" value="2"/>
</dbReference>
<reference evidence="3 4" key="1">
    <citation type="submission" date="2023-01" db="EMBL/GenBank/DDBJ databases">
        <title>Minimal conservation of predation-associated metabolite biosynthetic gene clusters underscores biosynthetic potential of Myxococcota including descriptions for ten novel species: Archangium lansinium sp. nov., Myxococcus landrumus sp. nov., Nannocystis bai.</title>
        <authorList>
            <person name="Ahearne A."/>
            <person name="Stevens C."/>
            <person name="Dowd S."/>
        </authorList>
    </citation>
    <scope>NUCLEOTIDE SEQUENCE [LARGE SCALE GENOMIC DNA]</scope>
    <source>
        <strain evidence="3 4">WIWO2</strain>
    </source>
</reference>
<keyword evidence="4" id="KW-1185">Reference proteome</keyword>
<evidence type="ECO:0000313" key="4">
    <source>
        <dbReference type="Proteomes" id="UP001217485"/>
    </source>
</evidence>
<comment type="caution">
    <text evidence="3">The sequence shown here is derived from an EMBL/GenBank/DDBJ whole genome shotgun (WGS) entry which is preliminary data.</text>
</comment>
<accession>A0ABT5CBR9</accession>
<feature type="compositionally biased region" description="Gly residues" evidence="1">
    <location>
        <begin position="28"/>
        <end position="58"/>
    </location>
</feature>
<dbReference type="SUPFAM" id="SSF110296">
    <property type="entry name" value="Oligoxyloglucan reducing end-specific cellobiohydrolase"/>
    <property type="match status" value="2"/>
</dbReference>
<feature type="signal peptide" evidence="2">
    <location>
        <begin position="1"/>
        <end position="16"/>
    </location>
</feature>
<feature type="chain" id="PRO_5046940980" evidence="2">
    <location>
        <begin position="17"/>
        <end position="708"/>
    </location>
</feature>
<dbReference type="PROSITE" id="PS51257">
    <property type="entry name" value="PROKAR_LIPOPROTEIN"/>
    <property type="match status" value="1"/>
</dbReference>
<feature type="region of interest" description="Disordered" evidence="1">
    <location>
        <begin position="28"/>
        <end position="60"/>
    </location>
</feature>
<evidence type="ECO:0000256" key="1">
    <source>
        <dbReference type="SAM" id="MobiDB-lite"/>
    </source>
</evidence>
<dbReference type="RefSeq" id="WP_272101978.1">
    <property type="nucleotide sequence ID" value="NZ_JAQNDK010000005.1"/>
</dbReference>
<dbReference type="InterPro" id="IPR052025">
    <property type="entry name" value="Xyloglucanase_GH74"/>
</dbReference>
<keyword evidence="2" id="KW-0732">Signal</keyword>
<name>A0ABT5CBR9_9BACT</name>
<dbReference type="PANTHER" id="PTHR43739:SF5">
    <property type="entry name" value="EXO-ALPHA-SIALIDASE"/>
    <property type="match status" value="1"/>
</dbReference>
<dbReference type="Proteomes" id="UP001217485">
    <property type="component" value="Unassembled WGS sequence"/>
</dbReference>
<evidence type="ECO:0000313" key="3">
    <source>
        <dbReference type="EMBL" id="MDC0683825.1"/>
    </source>
</evidence>
<organism evidence="3 4">
    <name type="scientific">Sorangium atrum</name>
    <dbReference type="NCBI Taxonomy" id="2995308"/>
    <lineage>
        <taxon>Bacteria</taxon>
        <taxon>Pseudomonadati</taxon>
        <taxon>Myxococcota</taxon>
        <taxon>Polyangia</taxon>
        <taxon>Polyangiales</taxon>
        <taxon>Polyangiaceae</taxon>
        <taxon>Sorangium</taxon>
    </lineage>
</organism>
<evidence type="ECO:0000256" key="2">
    <source>
        <dbReference type="SAM" id="SignalP"/>
    </source>
</evidence>
<gene>
    <name evidence="3" type="ORF">POL72_39235</name>
</gene>
<proteinExistence type="predicted"/>
<protein>
    <submittedName>
        <fullName evidence="3">Sialidase family protein</fullName>
    </submittedName>
</protein>
<sequence>MIWLIRAAGCVLLAMACGCGGGGNGTGGAGAGSATGGGASGAGGSDGAGGSGGPGGGAAEELPLQWTKIDPVRTVGNVFGNQLYGFNRLFVTSKDTVLGTAVGQDSEGLFRSTDRGATWTGVTNNGVGPGGGTDLLGELMPIDLTVRAEAGGRLFALSWYRGRTNDTSGGLYVSEDDGVTWSALIDEGGPAIGELLVVNAERLLVTTVEGVKQSTDGGRTWEFLGPAIGQFQGITLDRNGAVHVASSAVVARKNPEERWFEYLVGEDLTRPARGLVFLESMADGTLLGSDTSQHMVRSRDYGDSWTIVPGMEPIGEPHQLVQLRSGSHVGVTASGLWYSHDYGSSWAKLRAPEPGPWSTAAQLSDGSLLVSWYHSDFGSTKGRLYISAPFAGEAPASSAPAVVRPDTCKDGALSEGEERTDCGGVCGMCEDWTLHGSAAHRGIFVSSTGRWYSQGVLGRLDGSDDEGNTWRALADSFAVPQVEQAGRLYALVPGYLQVSDDDGETWSLIAGEGMPANPRQLAVMPDGHIFGFFDDGIFGSADGQSWDWLLRNVSWARLLVGPDQRLLAVHDHGVGRMNAAQDELEPVELQGIGRPLQNVVIAGDTIYAVSEAELFVTNETFATFTSKGMLPRGAAEIFAGPHGELITYTPSTGPDLAFHISRDGGATWQPRNAGLPGLVDAVVAQRPDGGLMVACLSGIYRSAPISAW</sequence>
<dbReference type="PANTHER" id="PTHR43739">
    <property type="entry name" value="XYLOGLUCANASE (EUROFUNG)"/>
    <property type="match status" value="1"/>
</dbReference>
<dbReference type="Gene3D" id="2.130.10.10">
    <property type="entry name" value="YVTN repeat-like/Quinoprotein amine dehydrogenase"/>
    <property type="match status" value="4"/>
</dbReference>